<accession>A0A975XC56</accession>
<organism evidence="2 3">
    <name type="scientific">Cupriavidus taiwanensis</name>
    <dbReference type="NCBI Taxonomy" id="164546"/>
    <lineage>
        <taxon>Bacteria</taxon>
        <taxon>Pseudomonadati</taxon>
        <taxon>Pseudomonadota</taxon>
        <taxon>Betaproteobacteria</taxon>
        <taxon>Burkholderiales</taxon>
        <taxon>Burkholderiaceae</taxon>
        <taxon>Cupriavidus</taxon>
    </lineage>
</organism>
<evidence type="ECO:0000313" key="2">
    <source>
        <dbReference type="EMBL" id="SOY63368.1"/>
    </source>
</evidence>
<protein>
    <submittedName>
        <fullName evidence="2">Uncharacterized protein</fullName>
    </submittedName>
</protein>
<evidence type="ECO:0000313" key="3">
    <source>
        <dbReference type="Proteomes" id="UP000256780"/>
    </source>
</evidence>
<proteinExistence type="predicted"/>
<feature type="region of interest" description="Disordered" evidence="1">
    <location>
        <begin position="1"/>
        <end position="35"/>
    </location>
</feature>
<dbReference type="PROSITE" id="PS50096">
    <property type="entry name" value="IQ"/>
    <property type="match status" value="1"/>
</dbReference>
<evidence type="ECO:0000256" key="1">
    <source>
        <dbReference type="SAM" id="MobiDB-lite"/>
    </source>
</evidence>
<gene>
    <name evidence="2" type="ORF">CBM2587_B60380</name>
</gene>
<sequence>MQAVAEEGLFDLHPQRGPRRRQHARHRGEVGPAGPRLSRQLVAAPHHDHHGLCIKRFGQQVRRGIARLQPAHDQVQLTQAQLGQQVGQVAFLHQHGGVRVALLERGHGLRQQYRQRRAHRTYADAPGRAALHRGNLVAGLLVLRQHRARKAHQRFARWRGLGAAGRAREQYQPQHFLDFGQHLGHRRLAYRQEFRGAPEMAELVERHQQLQVAQLDIGAQRAVDLYHARSLSNLKVMKQCQFTIGLLWIAPTECGHDEAGSAGPADNQNIGDTRK</sequence>
<comment type="caution">
    <text evidence="2">The sequence shown here is derived from an EMBL/GenBank/DDBJ whole genome shotgun (WGS) entry which is preliminary data.</text>
</comment>
<reference evidence="2 3" key="1">
    <citation type="submission" date="2018-01" db="EMBL/GenBank/DDBJ databases">
        <authorList>
            <person name="Clerissi C."/>
        </authorList>
    </citation>
    <scope>NUCLEOTIDE SEQUENCE [LARGE SCALE GENOMIC DNA]</scope>
    <source>
        <strain evidence="2">Cupriavidus sp. LMG 19464</strain>
    </source>
</reference>
<dbReference type="EMBL" id="OFSQ01000035">
    <property type="protein sequence ID" value="SOY63368.1"/>
    <property type="molecule type" value="Genomic_DNA"/>
</dbReference>
<dbReference type="Proteomes" id="UP000256780">
    <property type="component" value="Chromosome CBM2587_b"/>
</dbReference>
<name>A0A975XC56_9BURK</name>
<dbReference type="AlphaFoldDB" id="A0A975XC56"/>
<feature type="compositionally biased region" description="Basic residues" evidence="1">
    <location>
        <begin position="16"/>
        <end position="26"/>
    </location>
</feature>